<dbReference type="PROSITE" id="PS50025">
    <property type="entry name" value="LAM_G_DOMAIN"/>
    <property type="match status" value="3"/>
</dbReference>
<dbReference type="SMART" id="SM00181">
    <property type="entry name" value="EGF"/>
    <property type="match status" value="4"/>
</dbReference>
<accession>A0A7R9QD00</accession>
<dbReference type="AlphaFoldDB" id="A0A7R9QD00"/>
<feature type="disulfide bond" evidence="2">
    <location>
        <begin position="401"/>
        <end position="410"/>
    </location>
</feature>
<dbReference type="Gene3D" id="2.10.25.10">
    <property type="entry name" value="Laminin"/>
    <property type="match status" value="2"/>
</dbReference>
<dbReference type="SMART" id="SM00282">
    <property type="entry name" value="LamG"/>
    <property type="match status" value="3"/>
</dbReference>
<evidence type="ECO:0008006" key="9">
    <source>
        <dbReference type="Google" id="ProtNLM"/>
    </source>
</evidence>
<protein>
    <recommendedName>
        <fullName evidence="9">Pikachurin</fullName>
    </recommendedName>
</protein>
<dbReference type="InterPro" id="IPR000742">
    <property type="entry name" value="EGF"/>
</dbReference>
<name>A0A7R9QD00_9ACAR</name>
<feature type="transmembrane region" description="Helical" evidence="4">
    <location>
        <begin position="7"/>
        <end position="29"/>
    </location>
</feature>
<keyword evidence="4" id="KW-0472">Membrane</keyword>
<feature type="disulfide bond" evidence="3">
    <location>
        <begin position="767"/>
        <end position="794"/>
    </location>
</feature>
<evidence type="ECO:0000313" key="7">
    <source>
        <dbReference type="EMBL" id="CAD7640159.1"/>
    </source>
</evidence>
<reference evidence="7" key="1">
    <citation type="submission" date="2020-11" db="EMBL/GenBank/DDBJ databases">
        <authorList>
            <person name="Tran Van P."/>
        </authorList>
    </citation>
    <scope>NUCLEOTIDE SEQUENCE</scope>
</reference>
<evidence type="ECO:0000256" key="3">
    <source>
        <dbReference type="PROSITE-ProRule" id="PRU00122"/>
    </source>
</evidence>
<dbReference type="OrthoDB" id="6515763at2759"/>
<dbReference type="PROSITE" id="PS01186">
    <property type="entry name" value="EGF_2"/>
    <property type="match status" value="1"/>
</dbReference>
<dbReference type="PROSITE" id="PS00022">
    <property type="entry name" value="EGF_1"/>
    <property type="match status" value="3"/>
</dbReference>
<evidence type="ECO:0000259" key="5">
    <source>
        <dbReference type="PROSITE" id="PS50025"/>
    </source>
</evidence>
<feature type="domain" description="EGF-like" evidence="6">
    <location>
        <begin position="572"/>
        <end position="607"/>
    </location>
</feature>
<dbReference type="EMBL" id="OC915373">
    <property type="protein sequence ID" value="CAD7640159.1"/>
    <property type="molecule type" value="Genomic_DNA"/>
</dbReference>
<dbReference type="Pfam" id="PF00054">
    <property type="entry name" value="Laminin_G_1"/>
    <property type="match status" value="3"/>
</dbReference>
<dbReference type="PANTHER" id="PTHR15036:SF85">
    <property type="entry name" value="SP2353, ISOFORM A"/>
    <property type="match status" value="1"/>
</dbReference>
<feature type="disulfide bond" evidence="2">
    <location>
        <begin position="597"/>
        <end position="606"/>
    </location>
</feature>
<feature type="domain" description="Laminin G" evidence="5">
    <location>
        <begin position="195"/>
        <end position="373"/>
    </location>
</feature>
<gene>
    <name evidence="7" type="ORF">ONB1V03_LOCUS2418</name>
</gene>
<feature type="domain" description="EGF-like" evidence="6">
    <location>
        <begin position="150"/>
        <end position="190"/>
    </location>
</feature>
<feature type="domain" description="Laminin G" evidence="5">
    <location>
        <begin position="416"/>
        <end position="575"/>
    </location>
</feature>
<dbReference type="GO" id="GO:0016020">
    <property type="term" value="C:membrane"/>
    <property type="evidence" value="ECO:0007669"/>
    <property type="project" value="UniProtKB-SubCell"/>
</dbReference>
<dbReference type="GO" id="GO:0048513">
    <property type="term" value="P:animal organ development"/>
    <property type="evidence" value="ECO:0007669"/>
    <property type="project" value="UniProtKB-ARBA"/>
</dbReference>
<dbReference type="PROSITE" id="PS50026">
    <property type="entry name" value="EGF_3"/>
    <property type="match status" value="3"/>
</dbReference>
<evidence type="ECO:0000259" key="6">
    <source>
        <dbReference type="PROSITE" id="PS50026"/>
    </source>
</evidence>
<dbReference type="InterPro" id="IPR001881">
    <property type="entry name" value="EGF-like_Ca-bd_dom"/>
</dbReference>
<dbReference type="Gene3D" id="2.60.120.200">
    <property type="match status" value="4"/>
</dbReference>
<dbReference type="Proteomes" id="UP000728032">
    <property type="component" value="Unassembled WGS sequence"/>
</dbReference>
<dbReference type="Pfam" id="PF00008">
    <property type="entry name" value="EGF"/>
    <property type="match status" value="1"/>
</dbReference>
<dbReference type="InterPro" id="IPR050372">
    <property type="entry name" value="Neurexin-related_CASP"/>
</dbReference>
<evidence type="ECO:0000256" key="4">
    <source>
        <dbReference type="SAM" id="Phobius"/>
    </source>
</evidence>
<dbReference type="InterPro" id="IPR001791">
    <property type="entry name" value="Laminin_G"/>
</dbReference>
<keyword evidence="4" id="KW-0812">Transmembrane</keyword>
<keyword evidence="1 2" id="KW-1015">Disulfide bond</keyword>
<dbReference type="GO" id="GO:0005509">
    <property type="term" value="F:calcium ion binding"/>
    <property type="evidence" value="ECO:0007669"/>
    <property type="project" value="InterPro"/>
</dbReference>
<dbReference type="SMART" id="SM00179">
    <property type="entry name" value="EGF_CA"/>
    <property type="match status" value="3"/>
</dbReference>
<evidence type="ECO:0000256" key="2">
    <source>
        <dbReference type="PROSITE-ProRule" id="PRU00076"/>
    </source>
</evidence>
<comment type="caution">
    <text evidence="2">Lacks conserved residue(s) required for the propagation of feature annotation.</text>
</comment>
<keyword evidence="4" id="KW-1133">Transmembrane helix</keyword>
<dbReference type="CDD" id="cd00054">
    <property type="entry name" value="EGF_CA"/>
    <property type="match status" value="1"/>
</dbReference>
<dbReference type="InterPro" id="IPR013320">
    <property type="entry name" value="ConA-like_dom_sf"/>
</dbReference>
<dbReference type="EMBL" id="CAJPVJ010000548">
    <property type="protein sequence ID" value="CAG2162829.1"/>
    <property type="molecule type" value="Genomic_DNA"/>
</dbReference>
<proteinExistence type="predicted"/>
<dbReference type="SUPFAM" id="SSF49899">
    <property type="entry name" value="Concanavalin A-like lectins/glucanases"/>
    <property type="match status" value="3"/>
</dbReference>
<keyword evidence="2" id="KW-0245">EGF-like domain</keyword>
<organism evidence="7">
    <name type="scientific">Oppiella nova</name>
    <dbReference type="NCBI Taxonomy" id="334625"/>
    <lineage>
        <taxon>Eukaryota</taxon>
        <taxon>Metazoa</taxon>
        <taxon>Ecdysozoa</taxon>
        <taxon>Arthropoda</taxon>
        <taxon>Chelicerata</taxon>
        <taxon>Arachnida</taxon>
        <taxon>Acari</taxon>
        <taxon>Acariformes</taxon>
        <taxon>Sarcoptiformes</taxon>
        <taxon>Oribatida</taxon>
        <taxon>Brachypylina</taxon>
        <taxon>Oppioidea</taxon>
        <taxon>Oppiidae</taxon>
        <taxon>Oppiella</taxon>
    </lineage>
</organism>
<feature type="domain" description="Laminin G" evidence="5">
    <location>
        <begin position="614"/>
        <end position="794"/>
    </location>
</feature>
<keyword evidence="8" id="KW-1185">Reference proteome</keyword>
<dbReference type="CDD" id="cd00110">
    <property type="entry name" value="LamG"/>
    <property type="match status" value="3"/>
</dbReference>
<dbReference type="PANTHER" id="PTHR15036">
    <property type="entry name" value="PIKACHURIN-LIKE PROTEIN"/>
    <property type="match status" value="1"/>
</dbReference>
<evidence type="ECO:0000256" key="1">
    <source>
        <dbReference type="ARBA" id="ARBA00023157"/>
    </source>
</evidence>
<sequence length="795" mass="88525">MAANMSFNQLFIFCFANIFIINTFLVGVITATTEPEVIFEAAFQGECRVSGPCHQLCFDLHDGECRVSGPCHQLCFDLHDGTFECACSSGTLDNNGYSCNENSLNGVNSTKNLRKVLRNKQLFVGKHIENNLLDTNEDQLEELSAQQKHIYYSCADIECEAGGLCILDERHLDKRIRCRCPLGRGGFFCEKPVEIRFPRFRGTSYLALPTLRDAHRSMQINIEFKPEHYDGVVLYSGEQQTLEGDFISLTLNQGFAEFRFDCGMGDGVIRSDMPVVLNSWNTITIYRDGWTAWMQLNQGQQISGQSKGLFSRITFRLETFLGGSPNISQIAKRVHSDNGFVGCVRALQINDRTYDFRTDNRGDTIDGVDIEMCTSDICSKISCLNGGQCVALSADRGVCLCPLGFAGDYCDIETDFMIPSFNGSSYLQFPGLGRTFLSFIEVKVVFKPRSPNGLFLYNGDRMDGSGDFVLLNLIHGFVEFRFDLGSGPAVIRQGILQVNDETPVTAHSYGGFSQLSLSLNLFVGGVPDFKDVQRNAFATNLFSGCIQSVIVNNRPLLLLEEALSGVNVVDCPHHCNGQPCLKGGRCEPQLDSYLCHCPLKSFGKNCEKGIDDLDSSPMFYGNSYFEFTSEEIMKRVIGSKISIHLRVRAFSPEGVIFWTGIRESTGFSDWFSIGVGEGFVRLAFDLGSGEVETVYNVSRIDDGQWHDIHVSRHKREAQLRVDDNIPYKAISPGSQIQLNTKSGLFLGGLEDTPIQTYNKYKRGFIGCVSHITLATDYHIKPMTEAIRGINIRSCI</sequence>
<feature type="domain" description="EGF-like" evidence="6">
    <location>
        <begin position="374"/>
        <end position="411"/>
    </location>
</feature>
<evidence type="ECO:0000313" key="8">
    <source>
        <dbReference type="Proteomes" id="UP000728032"/>
    </source>
</evidence>
<feature type="disulfide bond" evidence="2">
    <location>
        <begin position="180"/>
        <end position="189"/>
    </location>
</feature>